<feature type="transmembrane region" description="Helical" evidence="1">
    <location>
        <begin position="45"/>
        <end position="64"/>
    </location>
</feature>
<dbReference type="OrthoDB" id="6151005at2759"/>
<keyword evidence="3" id="KW-1185">Reference proteome</keyword>
<evidence type="ECO:0000256" key="1">
    <source>
        <dbReference type="SAM" id="Phobius"/>
    </source>
</evidence>
<evidence type="ECO:0008006" key="4">
    <source>
        <dbReference type="Google" id="ProtNLM"/>
    </source>
</evidence>
<keyword evidence="1" id="KW-0812">Transmembrane</keyword>
<dbReference type="Gene3D" id="1.20.1070.10">
    <property type="entry name" value="Rhodopsin 7-helix transmembrane proteins"/>
    <property type="match status" value="1"/>
</dbReference>
<keyword evidence="1" id="KW-1133">Transmembrane helix</keyword>
<reference evidence="2" key="1">
    <citation type="submission" date="2021-11" db="EMBL/GenBank/DDBJ databases">
        <authorList>
            <person name="Schell T."/>
        </authorList>
    </citation>
    <scope>NUCLEOTIDE SEQUENCE</scope>
    <source>
        <strain evidence="2">M5</strain>
    </source>
</reference>
<protein>
    <recommendedName>
        <fullName evidence="4">G-protein coupled receptors family 1 profile domain-containing protein</fullName>
    </recommendedName>
</protein>
<evidence type="ECO:0000313" key="3">
    <source>
        <dbReference type="Proteomes" id="UP000789390"/>
    </source>
</evidence>
<dbReference type="Proteomes" id="UP000789390">
    <property type="component" value="Unassembled WGS sequence"/>
</dbReference>
<dbReference type="SUPFAM" id="SSF81321">
    <property type="entry name" value="Family A G protein-coupled receptor-like"/>
    <property type="match status" value="1"/>
</dbReference>
<sequence>MDMNVYDAALFSFTLVEAAAIVLGNGLLVVTFIRHRALLNAMNCYICSMCFSGLITGVIVPLGFGNYVGMNSIKLCSLSTEPK</sequence>
<organism evidence="2 3">
    <name type="scientific">Daphnia galeata</name>
    <dbReference type="NCBI Taxonomy" id="27404"/>
    <lineage>
        <taxon>Eukaryota</taxon>
        <taxon>Metazoa</taxon>
        <taxon>Ecdysozoa</taxon>
        <taxon>Arthropoda</taxon>
        <taxon>Crustacea</taxon>
        <taxon>Branchiopoda</taxon>
        <taxon>Diplostraca</taxon>
        <taxon>Cladocera</taxon>
        <taxon>Anomopoda</taxon>
        <taxon>Daphniidae</taxon>
        <taxon>Daphnia</taxon>
    </lineage>
</organism>
<feature type="transmembrane region" description="Helical" evidence="1">
    <location>
        <begin position="12"/>
        <end position="33"/>
    </location>
</feature>
<comment type="caution">
    <text evidence="2">The sequence shown here is derived from an EMBL/GenBank/DDBJ whole genome shotgun (WGS) entry which is preliminary data.</text>
</comment>
<proteinExistence type="predicted"/>
<name>A0A8J2WN13_9CRUS</name>
<dbReference type="AlphaFoldDB" id="A0A8J2WN13"/>
<gene>
    <name evidence="2" type="ORF">DGAL_LOCUS12756</name>
</gene>
<dbReference type="EMBL" id="CAKKLH010000292">
    <property type="protein sequence ID" value="CAH0109284.1"/>
    <property type="molecule type" value="Genomic_DNA"/>
</dbReference>
<keyword evidence="1" id="KW-0472">Membrane</keyword>
<accession>A0A8J2WN13</accession>
<evidence type="ECO:0000313" key="2">
    <source>
        <dbReference type="EMBL" id="CAH0109284.1"/>
    </source>
</evidence>